<proteinExistence type="predicted"/>
<gene>
    <name evidence="1" type="ORF">BDV39DRAFT_75271</name>
</gene>
<evidence type="ECO:0000313" key="1">
    <source>
        <dbReference type="EMBL" id="KAE8333126.1"/>
    </source>
</evidence>
<dbReference type="AlphaFoldDB" id="A0A5N6XLB3"/>
<dbReference type="Proteomes" id="UP000325945">
    <property type="component" value="Unassembled WGS sequence"/>
</dbReference>
<dbReference type="EMBL" id="ML741763">
    <property type="protein sequence ID" value="KAE8333126.1"/>
    <property type="molecule type" value="Genomic_DNA"/>
</dbReference>
<evidence type="ECO:0000313" key="2">
    <source>
        <dbReference type="Proteomes" id="UP000325945"/>
    </source>
</evidence>
<accession>A0A5N6XLB3</accession>
<reference evidence="2" key="1">
    <citation type="submission" date="2019-04" db="EMBL/GenBank/DDBJ databases">
        <title>Friends and foes A comparative genomics studyof 23 Aspergillus species from section Flavi.</title>
        <authorList>
            <consortium name="DOE Joint Genome Institute"/>
            <person name="Kjaerbolling I."/>
            <person name="Vesth T."/>
            <person name="Frisvad J.C."/>
            <person name="Nybo J.L."/>
            <person name="Theobald S."/>
            <person name="Kildgaard S."/>
            <person name="Isbrandt T."/>
            <person name="Kuo A."/>
            <person name="Sato A."/>
            <person name="Lyhne E.K."/>
            <person name="Kogle M.E."/>
            <person name="Wiebenga A."/>
            <person name="Kun R.S."/>
            <person name="Lubbers R.J."/>
            <person name="Makela M.R."/>
            <person name="Barry K."/>
            <person name="Chovatia M."/>
            <person name="Clum A."/>
            <person name="Daum C."/>
            <person name="Haridas S."/>
            <person name="He G."/>
            <person name="LaButti K."/>
            <person name="Lipzen A."/>
            <person name="Mondo S."/>
            <person name="Riley R."/>
            <person name="Salamov A."/>
            <person name="Simmons B.A."/>
            <person name="Magnuson J.K."/>
            <person name="Henrissat B."/>
            <person name="Mortensen U.H."/>
            <person name="Larsen T.O."/>
            <person name="Devries R.P."/>
            <person name="Grigoriev I.V."/>
            <person name="Machida M."/>
            <person name="Baker S.E."/>
            <person name="Andersen M.R."/>
        </authorList>
    </citation>
    <scope>NUCLEOTIDE SEQUENCE [LARGE SCALE GENOMIC DNA]</scope>
    <source>
        <strain evidence="2">CBS 130017</strain>
    </source>
</reference>
<name>A0A5N6XLB3_9EURO</name>
<protein>
    <submittedName>
        <fullName evidence="1">Uncharacterized protein</fullName>
    </submittedName>
</protein>
<keyword evidence="2" id="KW-1185">Reference proteome</keyword>
<organism evidence="1 2">
    <name type="scientific">Aspergillus sergii</name>
    <dbReference type="NCBI Taxonomy" id="1034303"/>
    <lineage>
        <taxon>Eukaryota</taxon>
        <taxon>Fungi</taxon>
        <taxon>Dikarya</taxon>
        <taxon>Ascomycota</taxon>
        <taxon>Pezizomycotina</taxon>
        <taxon>Eurotiomycetes</taxon>
        <taxon>Eurotiomycetidae</taxon>
        <taxon>Eurotiales</taxon>
        <taxon>Aspergillaceae</taxon>
        <taxon>Aspergillus</taxon>
        <taxon>Aspergillus subgen. Circumdati</taxon>
    </lineage>
</organism>
<sequence length="82" mass="9187">MELCPAKLLTIVTMLPPFGNFEKIRCPSSYSAGCLRTQGSRRRKECLFRSSDTRPRASRAPLVHLCCHLTGAVDPTYSTRTQ</sequence>